<sequence>MENQQQRDNRLWRIAKARAAFRTHLSAYLIVNGFLWAIWYLTSDKGNDTPWPVWPMLGWGLALAFNYYFAFESDPFRDTMREYDKLQQEKQQRGL</sequence>
<dbReference type="Pfam" id="PF13239">
    <property type="entry name" value="2TM"/>
    <property type="match status" value="1"/>
</dbReference>
<name>A0ABZ2YXY2_9BACT</name>
<dbReference type="Proteomes" id="UP001485459">
    <property type="component" value="Chromosome"/>
</dbReference>
<feature type="domain" description="2TM" evidence="2">
    <location>
        <begin position="16"/>
        <end position="92"/>
    </location>
</feature>
<proteinExistence type="predicted"/>
<evidence type="ECO:0000313" key="4">
    <source>
        <dbReference type="Proteomes" id="UP001485459"/>
    </source>
</evidence>
<keyword evidence="1" id="KW-0472">Membrane</keyword>
<feature type="transmembrane region" description="Helical" evidence="1">
    <location>
        <begin position="21"/>
        <end position="41"/>
    </location>
</feature>
<evidence type="ECO:0000313" key="3">
    <source>
        <dbReference type="EMBL" id="WZN43541.1"/>
    </source>
</evidence>
<accession>A0ABZ2YXY2</accession>
<dbReference type="RefSeq" id="WP_341838346.1">
    <property type="nucleotide sequence ID" value="NZ_CP149822.1"/>
</dbReference>
<keyword evidence="1" id="KW-0812">Transmembrane</keyword>
<dbReference type="EMBL" id="CP149822">
    <property type="protein sequence ID" value="WZN43541.1"/>
    <property type="molecule type" value="Genomic_DNA"/>
</dbReference>
<evidence type="ECO:0000259" key="2">
    <source>
        <dbReference type="Pfam" id="PF13239"/>
    </source>
</evidence>
<protein>
    <submittedName>
        <fullName evidence="3">2TM domain-containing protein</fullName>
    </submittedName>
</protein>
<evidence type="ECO:0000256" key="1">
    <source>
        <dbReference type="SAM" id="Phobius"/>
    </source>
</evidence>
<feature type="transmembrane region" description="Helical" evidence="1">
    <location>
        <begin position="53"/>
        <end position="71"/>
    </location>
</feature>
<gene>
    <name evidence="3" type="ORF">WJU16_10930</name>
</gene>
<dbReference type="InterPro" id="IPR025698">
    <property type="entry name" value="2TM_dom"/>
</dbReference>
<reference evidence="4" key="1">
    <citation type="submission" date="2024-03" db="EMBL/GenBank/DDBJ databases">
        <title>Chitinophaga horti sp. nov., isolated from garden soil.</title>
        <authorList>
            <person name="Lee D.S."/>
            <person name="Han D.M."/>
            <person name="Baek J.H."/>
            <person name="Choi D.G."/>
            <person name="Jeon J.H."/>
            <person name="Jeon C.O."/>
        </authorList>
    </citation>
    <scope>NUCLEOTIDE SEQUENCE [LARGE SCALE GENOMIC DNA]</scope>
    <source>
        <strain evidence="4">GPA1</strain>
    </source>
</reference>
<keyword evidence="4" id="KW-1185">Reference proteome</keyword>
<keyword evidence="1" id="KW-1133">Transmembrane helix</keyword>
<organism evidence="3 4">
    <name type="scientific">Chitinophaga pollutisoli</name>
    <dbReference type="NCBI Taxonomy" id="3133966"/>
    <lineage>
        <taxon>Bacteria</taxon>
        <taxon>Pseudomonadati</taxon>
        <taxon>Bacteroidota</taxon>
        <taxon>Chitinophagia</taxon>
        <taxon>Chitinophagales</taxon>
        <taxon>Chitinophagaceae</taxon>
        <taxon>Chitinophaga</taxon>
    </lineage>
</organism>